<name>A0A1H6QE22_9FIRM</name>
<dbReference type="GeneID" id="54119397"/>
<dbReference type="OrthoDB" id="9868285at2"/>
<dbReference type="STRING" id="322505.SAMN04487836_11733"/>
<reference evidence="2" key="1">
    <citation type="submission" date="2016-10" db="EMBL/GenBank/DDBJ databases">
        <authorList>
            <person name="Varghese N."/>
        </authorList>
    </citation>
    <scope>NUCLEOTIDE SEQUENCE [LARGE SCALE GENOMIC DNA]</scope>
    <source>
        <strain evidence="2">DSM 20406</strain>
    </source>
</reference>
<dbReference type="RefSeq" id="WP_033161984.1">
    <property type="nucleotide sequence ID" value="NZ_CACVPP010000038.1"/>
</dbReference>
<accession>A0A1H6QE22</accession>
<evidence type="ECO:0000313" key="2">
    <source>
        <dbReference type="Proteomes" id="UP000183028"/>
    </source>
</evidence>
<dbReference type="EMBL" id="FNYK01000003">
    <property type="protein sequence ID" value="SEI41951.1"/>
    <property type="molecule type" value="Genomic_DNA"/>
</dbReference>
<keyword evidence="2" id="KW-1185">Reference proteome</keyword>
<organism evidence="1 2">
    <name type="scientific">Sharpea azabuensis</name>
    <dbReference type="NCBI Taxonomy" id="322505"/>
    <lineage>
        <taxon>Bacteria</taxon>
        <taxon>Bacillati</taxon>
        <taxon>Bacillota</taxon>
        <taxon>Erysipelotrichia</taxon>
        <taxon>Erysipelotrichales</taxon>
        <taxon>Coprobacillaceae</taxon>
        <taxon>Sharpea</taxon>
    </lineage>
</organism>
<evidence type="ECO:0000313" key="1">
    <source>
        <dbReference type="EMBL" id="SEI41951.1"/>
    </source>
</evidence>
<dbReference type="AlphaFoldDB" id="A0A1H6QE22"/>
<sequence>MITKVESDISHLFIQRDDRVVVKIPMHDQMGVSYGQKFVVVRSYCNGPEAFIYNEGGYLTDALYSHDGHYITDVSKDKVTSIEFIDKKNHQITYQVNNGKFVKIKDEILNL</sequence>
<dbReference type="Proteomes" id="UP000183028">
    <property type="component" value="Unassembled WGS sequence"/>
</dbReference>
<proteinExistence type="predicted"/>
<protein>
    <submittedName>
        <fullName evidence="1">Uncharacterized protein</fullName>
    </submittedName>
</protein>
<gene>
    <name evidence="1" type="ORF">SAMN04487834_100349</name>
</gene>